<dbReference type="Proteomes" id="UP000001973">
    <property type="component" value="Chromosome"/>
</dbReference>
<dbReference type="Pfam" id="PF00989">
    <property type="entry name" value="PAS"/>
    <property type="match status" value="1"/>
</dbReference>
<dbReference type="InterPro" id="IPR000014">
    <property type="entry name" value="PAS"/>
</dbReference>
<evidence type="ECO:0000313" key="4">
    <source>
        <dbReference type="EMBL" id="CAA22732.1"/>
    </source>
</evidence>
<feature type="region of interest" description="Disordered" evidence="2">
    <location>
        <begin position="91"/>
        <end position="132"/>
    </location>
</feature>
<dbReference type="PIR" id="T35971">
    <property type="entry name" value="T35971"/>
</dbReference>
<feature type="region of interest" description="Disordered" evidence="2">
    <location>
        <begin position="15"/>
        <end position="51"/>
    </location>
</feature>
<dbReference type="CDD" id="cd00130">
    <property type="entry name" value="PAS"/>
    <property type="match status" value="1"/>
</dbReference>
<dbReference type="SMART" id="SM00331">
    <property type="entry name" value="PP2C_SIG"/>
    <property type="match status" value="1"/>
</dbReference>
<dbReference type="EMBL" id="AL939128">
    <property type="protein sequence ID" value="CAA22732.1"/>
    <property type="molecule type" value="Genomic_DNA"/>
</dbReference>
<dbReference type="FunFam" id="3.30.565.10:FF:000028">
    <property type="entry name" value="PAS sensor protein"/>
    <property type="match status" value="1"/>
</dbReference>
<feature type="compositionally biased region" description="Basic and acidic residues" evidence="2">
    <location>
        <begin position="25"/>
        <end position="37"/>
    </location>
</feature>
<name>Q9ZBJ0_STRCO</name>
<dbReference type="eggNOG" id="COG2203">
    <property type="taxonomic scope" value="Bacteria"/>
</dbReference>
<dbReference type="PROSITE" id="PS50112">
    <property type="entry name" value="PAS"/>
    <property type="match status" value="1"/>
</dbReference>
<reference evidence="4 5" key="1">
    <citation type="journal article" date="1996" name="Mol. Microbiol.">
        <title>A set of ordered cosmids and a detailed genetic and physical map for the 8 Mb Streptomyces coelicolor A3(2) chromosome.</title>
        <authorList>
            <person name="Redenbach M."/>
            <person name="Kieser H.M."/>
            <person name="Denapaite D."/>
            <person name="Eichner A."/>
            <person name="Cullum J."/>
            <person name="Kinashi H."/>
            <person name="Hopwood D.A."/>
        </authorList>
    </citation>
    <scope>NUCLEOTIDE SEQUENCE [LARGE SCALE GENOMIC DNA]</scope>
    <source>
        <strain evidence="5">ATCC BAA-471 / A3(2) / M145</strain>
    </source>
</reference>
<dbReference type="HOGENOM" id="CLU_000445_43_3_11"/>
<dbReference type="CDD" id="cd16936">
    <property type="entry name" value="HATPase_RsbW-like"/>
    <property type="match status" value="1"/>
</dbReference>
<keyword evidence="5" id="KW-1185">Reference proteome</keyword>
<dbReference type="PATRIC" id="fig|100226.15.peg.6585"/>
<organism evidence="4 5">
    <name type="scientific">Streptomyces coelicolor (strain ATCC BAA-471 / A3(2) / M145)</name>
    <dbReference type="NCBI Taxonomy" id="100226"/>
    <lineage>
        <taxon>Bacteria</taxon>
        <taxon>Bacillati</taxon>
        <taxon>Actinomycetota</taxon>
        <taxon>Actinomycetes</taxon>
        <taxon>Kitasatosporales</taxon>
        <taxon>Streptomycetaceae</taxon>
        <taxon>Streptomyces</taxon>
        <taxon>Streptomyces albidoflavus group</taxon>
    </lineage>
</organism>
<dbReference type="SUPFAM" id="SSF81606">
    <property type="entry name" value="PP2C-like"/>
    <property type="match status" value="1"/>
</dbReference>
<dbReference type="InParanoid" id="Q9ZBJ0"/>
<dbReference type="PANTHER" id="PTHR43156:SF2">
    <property type="entry name" value="STAGE II SPORULATION PROTEIN E"/>
    <property type="match status" value="1"/>
</dbReference>
<dbReference type="Gene3D" id="3.30.450.20">
    <property type="entry name" value="PAS domain"/>
    <property type="match status" value="1"/>
</dbReference>
<protein>
    <recommendedName>
        <fullName evidence="3">PAS domain-containing protein</fullName>
    </recommendedName>
</protein>
<dbReference type="SMR" id="Q9ZBJ0"/>
<gene>
    <name evidence="4" type="ordered locus">SCO6484</name>
    <name evidence="4" type="ORF">SC9C7.20</name>
</gene>
<feature type="domain" description="PAS" evidence="3">
    <location>
        <begin position="59"/>
        <end position="89"/>
    </location>
</feature>
<evidence type="ECO:0000256" key="1">
    <source>
        <dbReference type="ARBA" id="ARBA00022801"/>
    </source>
</evidence>
<proteinExistence type="predicted"/>
<accession>Q9ZBJ0</accession>
<dbReference type="InterPro" id="IPR013767">
    <property type="entry name" value="PAS_fold"/>
</dbReference>
<keyword evidence="1" id="KW-0378">Hydrolase</keyword>
<dbReference type="KEGG" id="sco:SCO6484"/>
<dbReference type="InterPro" id="IPR003594">
    <property type="entry name" value="HATPase_dom"/>
</dbReference>
<dbReference type="InterPro" id="IPR001932">
    <property type="entry name" value="PPM-type_phosphatase-like_dom"/>
</dbReference>
<dbReference type="SUPFAM" id="SSF55785">
    <property type="entry name" value="PYP-like sensor domain (PAS domain)"/>
    <property type="match status" value="1"/>
</dbReference>
<evidence type="ECO:0000313" key="5">
    <source>
        <dbReference type="Proteomes" id="UP000001973"/>
    </source>
</evidence>
<dbReference type="Gene3D" id="3.30.450.40">
    <property type="match status" value="1"/>
</dbReference>
<dbReference type="STRING" id="100226.gene:17764141"/>
<dbReference type="InterPro" id="IPR036890">
    <property type="entry name" value="HATPase_C_sf"/>
</dbReference>
<dbReference type="InterPro" id="IPR052016">
    <property type="entry name" value="Bact_Sigma-Reg"/>
</dbReference>
<evidence type="ECO:0000259" key="3">
    <source>
        <dbReference type="PROSITE" id="PS50112"/>
    </source>
</evidence>
<dbReference type="InterPro" id="IPR029016">
    <property type="entry name" value="GAF-like_dom_sf"/>
</dbReference>
<dbReference type="PhylomeDB" id="Q9ZBJ0"/>
<sequence>MVTGHPRTVVTATQILRSRGQRGPDAMDHGTERDAPPGHRAGPDTVPADPVTGRVPLAVVVVDRDGLVSHWSRGARRLFALSKEEAIGRPAPDLLPVSGVLPEDAEPDGAGHDDSYRSYTAHDGPGPGLESSLDGRLSYPAAGRARLTVRADDRVDVLWWAYPLVGPGPERLLVLAADADGLRRDYADGTDDSAGPAVVERIAPAFALHTDFPGADELARRLPEILPSMSVGESARIVAQVLELGYPVLEFSQHDRVPVTPDWGVPRRAERRARRERAARALAAGEPVPDELRDEAEDLEYAAVRERLEFLNEVSGAIGTSLDLSRTIVEVSRAVVPRFTDVAGTYLREQVVAGEGFPDGVPDTTTMWHRVALEHTDEPGRWDDVVPVGEAMPFPAHTPFFQCMTTGEPVLVPRITEEMGHAIASQFEKRDIRPLITGRSMLLVPLKARTVVLGFMILLRHPERPVFNDMDRVTGAELAARAGLVLDNARMYTHQENVAETLQDSMLPHIPARLAGCDIATRYLPGTLLGRVGGDWFDAVKLPGARTALVVGDVMGHGLNSAAMMGQLRTAVQTMAGLDLPPAQLLRNLDDLAQRLGDTHLATCLYAVYDPIAGELHLANAGHIPPVLVRAEDGASELIDLPTGAPIGVGGVPFESVRVTVAPGDRLVMCTDGLVEVRGEDIGVGLATLCESAAHPAASMDDACDTIIRALGAGGGRKDDVALLMARLTGIEPDAVAEWRLARDPAEVGRARAAVREQLYDWGLPKLVAPAELMVSELVTNAVRHSHARPVALRLVRADTLLCEVDDDDHELPALKSAGPGDETGRGLRVVSTLAREWGASRTGAGKTVWFELTLPARHR</sequence>
<dbReference type="SUPFAM" id="SSF55874">
    <property type="entry name" value="ATPase domain of HSP90 chaperone/DNA topoisomerase II/histidine kinase"/>
    <property type="match status" value="1"/>
</dbReference>
<evidence type="ECO:0000256" key="2">
    <source>
        <dbReference type="SAM" id="MobiDB-lite"/>
    </source>
</evidence>
<dbReference type="SUPFAM" id="SSF55781">
    <property type="entry name" value="GAF domain-like"/>
    <property type="match status" value="1"/>
</dbReference>
<dbReference type="GO" id="GO:0016791">
    <property type="term" value="F:phosphatase activity"/>
    <property type="evidence" value="ECO:0000318"/>
    <property type="project" value="GO_Central"/>
</dbReference>
<dbReference type="GO" id="GO:0006355">
    <property type="term" value="P:regulation of DNA-templated transcription"/>
    <property type="evidence" value="ECO:0007669"/>
    <property type="project" value="InterPro"/>
</dbReference>
<dbReference type="FunFam" id="3.60.40.10:FF:000019">
    <property type="entry name" value="PAS sensor protein"/>
    <property type="match status" value="1"/>
</dbReference>
<dbReference type="Gene3D" id="3.30.565.10">
    <property type="entry name" value="Histidine kinase-like ATPase, C-terminal domain"/>
    <property type="match status" value="1"/>
</dbReference>
<dbReference type="Pfam" id="PF07228">
    <property type="entry name" value="SpoIIE"/>
    <property type="match status" value="1"/>
</dbReference>
<dbReference type="AlphaFoldDB" id="Q9ZBJ0"/>
<dbReference type="EMBL" id="AL645882">
    <property type="protein sequence ID" value="CAA22732.1"/>
    <property type="molecule type" value="Genomic_DNA"/>
</dbReference>
<dbReference type="eggNOG" id="COG2208">
    <property type="taxonomic scope" value="Bacteria"/>
</dbReference>
<dbReference type="Gene3D" id="3.60.40.10">
    <property type="entry name" value="PPM-type phosphatase domain"/>
    <property type="match status" value="1"/>
</dbReference>
<dbReference type="InterPro" id="IPR035965">
    <property type="entry name" value="PAS-like_dom_sf"/>
</dbReference>
<dbReference type="PANTHER" id="PTHR43156">
    <property type="entry name" value="STAGE II SPORULATION PROTEIN E-RELATED"/>
    <property type="match status" value="1"/>
</dbReference>
<dbReference type="PaxDb" id="100226-SCO6484"/>
<reference evidence="4 5" key="2">
    <citation type="journal article" date="2002" name="Nature">
        <title>Complete genome sequence of the model actinomycete Streptomyces coelicolor A3(2).</title>
        <authorList>
            <person name="Bentley S.D."/>
            <person name="Chater K.F."/>
            <person name="Cerdeno-Tarraga A.M."/>
            <person name="Challis G.L."/>
            <person name="Thomson N.R."/>
            <person name="James K.D."/>
            <person name="Harris D.E."/>
            <person name="Quail M.A."/>
            <person name="Kieser H."/>
            <person name="Harper D."/>
            <person name="Bateman A."/>
            <person name="Brown S."/>
            <person name="Chandra G."/>
            <person name="Chen C.W."/>
            <person name="Collins M."/>
            <person name="Cronin A."/>
            <person name="Fraser A."/>
            <person name="Goble A."/>
            <person name="Hidalgo J."/>
            <person name="Hornsby T."/>
            <person name="Howarth S."/>
            <person name="Huang C.H."/>
            <person name="Kieser T."/>
            <person name="Larke L."/>
            <person name="Murphy L."/>
            <person name="Oliver K."/>
            <person name="O'Neil S."/>
            <person name="Rabbinowitsch E."/>
            <person name="Rajandream M.A."/>
            <person name="Rutherford K."/>
            <person name="Rutter S."/>
            <person name="Seeger K."/>
            <person name="Saunders D."/>
            <person name="Sharp S."/>
            <person name="Squares R."/>
            <person name="Squares S."/>
            <person name="Taylor K."/>
            <person name="Warren T."/>
            <person name="Wietzorrek A."/>
            <person name="Woodward J."/>
            <person name="Barrell B.G."/>
            <person name="Parkhill J."/>
            <person name="Hopwood D.A."/>
        </authorList>
    </citation>
    <scope>NUCLEOTIDE SEQUENCE [LARGE SCALE GENOMIC DNA]</scope>
    <source>
        <strain evidence="5">ATCC BAA-471 / A3(2) / M145</strain>
    </source>
</reference>
<dbReference type="FunFam" id="3.30.450.40:FF:000035">
    <property type="entry name" value="PAS sensor protein"/>
    <property type="match status" value="1"/>
</dbReference>
<dbReference type="OrthoDB" id="118142at2"/>
<dbReference type="InterPro" id="IPR036457">
    <property type="entry name" value="PPM-type-like_dom_sf"/>
</dbReference>
<dbReference type="Pfam" id="PF13581">
    <property type="entry name" value="HATPase_c_2"/>
    <property type="match status" value="1"/>
</dbReference>